<evidence type="ECO:0000313" key="3">
    <source>
        <dbReference type="Proteomes" id="UP000038040"/>
    </source>
</evidence>
<dbReference type="Proteomes" id="UP000274756">
    <property type="component" value="Unassembled WGS sequence"/>
</dbReference>
<proteinExistence type="predicted"/>
<keyword evidence="4" id="KW-1185">Reference proteome</keyword>
<dbReference type="WBParaSite" id="DME_0000610001-mRNA-1">
    <property type="protein sequence ID" value="DME_0000610001-mRNA-1"/>
    <property type="gene ID" value="DME_0000610001"/>
</dbReference>
<evidence type="ECO:0000313" key="4">
    <source>
        <dbReference type="Proteomes" id="UP000274756"/>
    </source>
</evidence>
<name>A0A0N4UFA0_DRAME</name>
<protein>
    <submittedName>
        <fullName evidence="5">G_PROTEIN_RECEP_F1_2 domain-containing protein</fullName>
    </submittedName>
</protein>
<reference evidence="5" key="1">
    <citation type="submission" date="2016-04" db="UniProtKB">
        <authorList>
            <consortium name="WormBaseParasite"/>
        </authorList>
    </citation>
    <scope>IDENTIFICATION</scope>
</reference>
<keyword evidence="1" id="KW-0812">Transmembrane</keyword>
<gene>
    <name evidence="2" type="ORF">DME_LOCUS1039</name>
</gene>
<evidence type="ECO:0000313" key="2">
    <source>
        <dbReference type="EMBL" id="VDN51066.1"/>
    </source>
</evidence>
<organism evidence="3 5">
    <name type="scientific">Dracunculus medinensis</name>
    <name type="common">Guinea worm</name>
    <dbReference type="NCBI Taxonomy" id="318479"/>
    <lineage>
        <taxon>Eukaryota</taxon>
        <taxon>Metazoa</taxon>
        <taxon>Ecdysozoa</taxon>
        <taxon>Nematoda</taxon>
        <taxon>Chromadorea</taxon>
        <taxon>Rhabditida</taxon>
        <taxon>Spirurina</taxon>
        <taxon>Dracunculoidea</taxon>
        <taxon>Dracunculidae</taxon>
        <taxon>Dracunculus</taxon>
    </lineage>
</organism>
<feature type="transmembrane region" description="Helical" evidence="1">
    <location>
        <begin position="171"/>
        <end position="199"/>
    </location>
</feature>
<dbReference type="Proteomes" id="UP000038040">
    <property type="component" value="Unplaced"/>
</dbReference>
<accession>A0A0N4UFA0</accession>
<feature type="transmembrane region" description="Helical" evidence="1">
    <location>
        <begin position="211"/>
        <end position="236"/>
    </location>
</feature>
<feature type="transmembrane region" description="Helical" evidence="1">
    <location>
        <begin position="423"/>
        <end position="447"/>
    </location>
</feature>
<evidence type="ECO:0000313" key="5">
    <source>
        <dbReference type="WBParaSite" id="DME_0000610001-mRNA-1"/>
    </source>
</evidence>
<keyword evidence="1" id="KW-1133">Transmembrane helix</keyword>
<evidence type="ECO:0000256" key="1">
    <source>
        <dbReference type="SAM" id="Phobius"/>
    </source>
</evidence>
<feature type="transmembrane region" description="Helical" evidence="1">
    <location>
        <begin position="459"/>
        <end position="480"/>
    </location>
</feature>
<dbReference type="AlphaFoldDB" id="A0A0N4UFA0"/>
<dbReference type="EMBL" id="UYYG01000012">
    <property type="protein sequence ID" value="VDN51066.1"/>
    <property type="molecule type" value="Genomic_DNA"/>
</dbReference>
<sequence>MQVQRYVPIQYSALLKFMQLLGFCEIKKIVDFKWHRNIEYRREFQLMITRAAFALICSGKSAVRLLRMGVFFRRFSHTCATMDEFYTEQSNADTSLGFALTNDTAFMNILRCPIHADTNNLLLYIENNTDDIANTTDYDTQNNFMDEDCGEANSLNSADNYHLENLKFLGMIAYAAVLTEITLLLIVVINSIILSSLLIRTYKHLSTATILFIFNILLSNVLFVSSLLFLFSEMFYNDIIAHSINEDSEWRKEAPLIVVEILNAHLFADNYFIIHVLQEILYSMAQNGSLLGLTSLLLLVLVVIQRSMVGKSVKLSKRSVVAIFTSVWTVLFISHIAFSALQFTAIRAIDDMFVGLTSGKQYIICRQRKFVSQYREIGKRCDRISPFHEFGAYLLRGHAKWLAKNFFSERAPHRRREMLFNTLLLSICAYFISVTGQTFIEVAIFWVQDRNSIADLAQWFQLARIIAFIDPLLNPVLVTIRTPPLRRMMRRYLNYIATVVVYFCCSWKRHLSGHGRRPKPKISLPANTVDSPSSSKITVNMDELFTKASLSNKFK</sequence>
<feature type="transmembrane region" description="Helical" evidence="1">
    <location>
        <begin position="289"/>
        <end position="308"/>
    </location>
</feature>
<keyword evidence="1" id="KW-0472">Membrane</keyword>
<dbReference type="OrthoDB" id="5870282at2759"/>
<reference evidence="2 4" key="2">
    <citation type="submission" date="2018-11" db="EMBL/GenBank/DDBJ databases">
        <authorList>
            <consortium name="Pathogen Informatics"/>
        </authorList>
    </citation>
    <scope>NUCLEOTIDE SEQUENCE [LARGE SCALE GENOMIC DNA]</scope>
</reference>
<feature type="transmembrane region" description="Helical" evidence="1">
    <location>
        <begin position="320"/>
        <end position="343"/>
    </location>
</feature>